<dbReference type="HOGENOM" id="CLU_117503_5_0_4"/>
<dbReference type="Proteomes" id="UP000008815">
    <property type="component" value="Chromosome 3"/>
</dbReference>
<dbReference type="SMART" id="SM00528">
    <property type="entry name" value="HNS"/>
    <property type="match status" value="1"/>
</dbReference>
<evidence type="ECO:0000313" key="2">
    <source>
        <dbReference type="EMBL" id="BAG47623.1"/>
    </source>
</evidence>
<keyword evidence="3" id="KW-1185">Reference proteome</keyword>
<dbReference type="SUPFAM" id="SSF81273">
    <property type="entry name" value="H-NS histone-like proteins"/>
    <property type="match status" value="1"/>
</dbReference>
<gene>
    <name evidence="2" type="ordered locus">BMULJ_05814</name>
</gene>
<feature type="domain" description="DNA-binding protein H-NS-like C-terminal" evidence="1">
    <location>
        <begin position="56"/>
        <end position="95"/>
    </location>
</feature>
<accession>A0A0H3KYX7</accession>
<dbReference type="Pfam" id="PF00816">
    <property type="entry name" value="Histone_HNS"/>
    <property type="match status" value="1"/>
</dbReference>
<dbReference type="eggNOG" id="COG2916">
    <property type="taxonomic scope" value="Bacteria"/>
</dbReference>
<dbReference type="KEGG" id="bmj:BMULJ_05814"/>
<dbReference type="GO" id="GO:0003677">
    <property type="term" value="F:DNA binding"/>
    <property type="evidence" value="ECO:0007669"/>
    <property type="project" value="InterPro"/>
</dbReference>
<dbReference type="Gene3D" id="4.10.430.10">
    <property type="entry name" value="Histone-like protein H-NS, C-terminal domain"/>
    <property type="match status" value="1"/>
</dbReference>
<name>A0A0H3KYX7_BURM1</name>
<dbReference type="RefSeq" id="WP_012464905.1">
    <property type="nucleotide sequence ID" value="NC_010087.1"/>
</dbReference>
<dbReference type="InterPro" id="IPR027444">
    <property type="entry name" value="H-NS_C_dom"/>
</dbReference>
<dbReference type="AlphaFoldDB" id="A0A0H3KYX7"/>
<dbReference type="InterPro" id="IPR037150">
    <property type="entry name" value="H-NS_C_dom_sf"/>
</dbReference>
<evidence type="ECO:0000313" key="3">
    <source>
        <dbReference type="Proteomes" id="UP000008815"/>
    </source>
</evidence>
<dbReference type="STRING" id="395019.BMULJ_05814"/>
<organism evidence="2 3">
    <name type="scientific">Burkholderia multivorans (strain ATCC 17616 / 249)</name>
    <dbReference type="NCBI Taxonomy" id="395019"/>
    <lineage>
        <taxon>Bacteria</taxon>
        <taxon>Pseudomonadati</taxon>
        <taxon>Pseudomonadota</taxon>
        <taxon>Betaproteobacteria</taxon>
        <taxon>Burkholderiales</taxon>
        <taxon>Burkholderiaceae</taxon>
        <taxon>Burkholderia</taxon>
        <taxon>Burkholderia cepacia complex</taxon>
    </lineage>
</organism>
<reference evidence="2 3" key="1">
    <citation type="submission" date="2007-04" db="EMBL/GenBank/DDBJ databases">
        <title>Complete genome sequence of Burkholderia multivorans ATCC 17616.</title>
        <authorList>
            <person name="Ohtsubo Y."/>
            <person name="Yamashita A."/>
            <person name="Kurokawa K."/>
            <person name="Takami H."/>
            <person name="Yuhara S."/>
            <person name="Nishiyama E."/>
            <person name="Endo R."/>
            <person name="Miyazaki R."/>
            <person name="Ono A."/>
            <person name="Yano K."/>
            <person name="Ito M."/>
            <person name="Sota M."/>
            <person name="Yuji N."/>
            <person name="Hattori M."/>
            <person name="Tsuda M."/>
        </authorList>
    </citation>
    <scope>NUCLEOTIDE SEQUENCE [LARGE SCALE GENOMIC DNA]</scope>
    <source>
        <strain evidence="3">ATCC 17616 / 249</strain>
    </source>
</reference>
<protein>
    <submittedName>
        <fullName evidence="2">Histone-like nucleoid-structuring protein H-NS</fullName>
    </submittedName>
</protein>
<sequence>MTTELQDLQAQLRDLNIRLADVKKDEKQAYLAGVQERVALYGITEDELLRAAGFRKARKRQAQAKYYDPSSGKQWSGFGPRPKWLEGKNLDDYLIERAAKPWWPGEDA</sequence>
<proteinExistence type="predicted"/>
<dbReference type="EMBL" id="AP009387">
    <property type="protein sequence ID" value="BAG47623.1"/>
    <property type="molecule type" value="Genomic_DNA"/>
</dbReference>
<evidence type="ECO:0000259" key="1">
    <source>
        <dbReference type="SMART" id="SM00528"/>
    </source>
</evidence>